<dbReference type="AlphaFoldDB" id="A0A1B9NFH2"/>
<dbReference type="Proteomes" id="UP000093355">
    <property type="component" value="Unassembled WGS sequence"/>
</dbReference>
<accession>A0A1B9NFH2</accession>
<dbReference type="CDD" id="cd07989">
    <property type="entry name" value="LPLAT_AGPAT-like"/>
    <property type="match status" value="1"/>
</dbReference>
<evidence type="ECO:0000256" key="3">
    <source>
        <dbReference type="SAM" id="MobiDB-lite"/>
    </source>
</evidence>
<feature type="region of interest" description="Disordered" evidence="3">
    <location>
        <begin position="228"/>
        <end position="248"/>
    </location>
</feature>
<feature type="transmembrane region" description="Helical" evidence="4">
    <location>
        <begin position="15"/>
        <end position="32"/>
    </location>
</feature>
<sequence length="248" mass="27075">MSVAPKTPERRKPGAVFRVLAAVVVPLYGWFAKIEIRDAHKLPADGAFVMAPNHHSEIDPLTVAVATWKIGRLPRFLAKESLFRVPVLGAALRGTGMVPVARGNQGSQALRQAKVLVENRSGVIVYPEGTLTRDPGLWPMRGKAGAVRIALAGGIPVIPVAHWGEQQYMPRYGKLKLWPPRRPVTFVVGDPVDLSDLADRAQSRAALEEGTERVMAAITALLEELRGEKAPEQRWDPAQHGQAETGRM</sequence>
<evidence type="ECO:0000256" key="2">
    <source>
        <dbReference type="ARBA" id="ARBA00023315"/>
    </source>
</evidence>
<dbReference type="GO" id="GO:0006654">
    <property type="term" value="P:phosphatidic acid biosynthetic process"/>
    <property type="evidence" value="ECO:0007669"/>
    <property type="project" value="TreeGrafter"/>
</dbReference>
<evidence type="ECO:0000256" key="1">
    <source>
        <dbReference type="ARBA" id="ARBA00022679"/>
    </source>
</evidence>
<feature type="compositionally biased region" description="Basic and acidic residues" evidence="3">
    <location>
        <begin position="228"/>
        <end position="237"/>
    </location>
</feature>
<keyword evidence="1 5" id="KW-0808">Transferase</keyword>
<keyword evidence="4" id="KW-0472">Membrane</keyword>
<name>A0A1B9NFH2_9MICO</name>
<proteinExistence type="predicted"/>
<dbReference type="STRING" id="904291.A7J15_02700"/>
<dbReference type="OrthoDB" id="9806008at2"/>
<keyword evidence="4" id="KW-0812">Transmembrane</keyword>
<organism evidence="5 6">
    <name type="scientific">Microbacterium sediminis</name>
    <dbReference type="NCBI Taxonomy" id="904291"/>
    <lineage>
        <taxon>Bacteria</taxon>
        <taxon>Bacillati</taxon>
        <taxon>Actinomycetota</taxon>
        <taxon>Actinomycetes</taxon>
        <taxon>Micrococcales</taxon>
        <taxon>Microbacteriaceae</taxon>
        <taxon>Microbacterium</taxon>
    </lineage>
</organism>
<keyword evidence="4" id="KW-1133">Transmembrane helix</keyword>
<comment type="caution">
    <text evidence="5">The sequence shown here is derived from an EMBL/GenBank/DDBJ whole genome shotgun (WGS) entry which is preliminary data.</text>
</comment>
<reference evidence="5 6" key="1">
    <citation type="submission" date="2016-05" db="EMBL/GenBank/DDBJ databases">
        <authorList>
            <person name="Lavstsen T."/>
            <person name="Jespersen J.S."/>
        </authorList>
    </citation>
    <scope>NUCLEOTIDE SEQUENCE [LARGE SCALE GENOMIC DNA]</scope>
    <source>
        <strain evidence="5 6">YLB-01</strain>
    </source>
</reference>
<dbReference type="GO" id="GO:0003841">
    <property type="term" value="F:1-acylglycerol-3-phosphate O-acyltransferase activity"/>
    <property type="evidence" value="ECO:0007669"/>
    <property type="project" value="TreeGrafter"/>
</dbReference>
<evidence type="ECO:0000256" key="4">
    <source>
        <dbReference type="SAM" id="Phobius"/>
    </source>
</evidence>
<gene>
    <name evidence="5" type="ORF">A7J15_02700</name>
</gene>
<dbReference type="SUPFAM" id="SSF69593">
    <property type="entry name" value="Glycerol-3-phosphate (1)-acyltransferase"/>
    <property type="match status" value="1"/>
</dbReference>
<dbReference type="Pfam" id="PF01553">
    <property type="entry name" value="Acyltransferase"/>
    <property type="match status" value="1"/>
</dbReference>
<dbReference type="PANTHER" id="PTHR10434:SF55">
    <property type="entry name" value="POSSIBLE ACYLTRANSFERASE"/>
    <property type="match status" value="1"/>
</dbReference>
<keyword evidence="2 5" id="KW-0012">Acyltransferase</keyword>
<dbReference type="InterPro" id="IPR002123">
    <property type="entry name" value="Plipid/glycerol_acylTrfase"/>
</dbReference>
<dbReference type="PANTHER" id="PTHR10434">
    <property type="entry name" value="1-ACYL-SN-GLYCEROL-3-PHOSPHATE ACYLTRANSFERASE"/>
    <property type="match status" value="1"/>
</dbReference>
<dbReference type="RefSeq" id="WP_067023932.1">
    <property type="nucleotide sequence ID" value="NZ_CP038256.1"/>
</dbReference>
<dbReference type="EMBL" id="LXMD01000013">
    <property type="protein sequence ID" value="OCG75323.1"/>
    <property type="molecule type" value="Genomic_DNA"/>
</dbReference>
<dbReference type="SMART" id="SM00563">
    <property type="entry name" value="PlsC"/>
    <property type="match status" value="1"/>
</dbReference>
<evidence type="ECO:0000313" key="6">
    <source>
        <dbReference type="Proteomes" id="UP000093355"/>
    </source>
</evidence>
<dbReference type="GO" id="GO:0005886">
    <property type="term" value="C:plasma membrane"/>
    <property type="evidence" value="ECO:0007669"/>
    <property type="project" value="TreeGrafter"/>
</dbReference>
<keyword evidence="6" id="KW-1185">Reference proteome</keyword>
<evidence type="ECO:0000313" key="5">
    <source>
        <dbReference type="EMBL" id="OCG75323.1"/>
    </source>
</evidence>
<protein>
    <submittedName>
        <fullName evidence="5">Acyl-phosphate glycerol 3-phosphate acyltransferase</fullName>
    </submittedName>
</protein>